<name>A0A9Q1FXV4_SYNKA</name>
<protein>
    <submittedName>
        <fullName evidence="2">Uncharacterized protein</fullName>
    </submittedName>
</protein>
<comment type="caution">
    <text evidence="2">The sequence shown here is derived from an EMBL/GenBank/DDBJ whole genome shotgun (WGS) entry which is preliminary data.</text>
</comment>
<organism evidence="2 3">
    <name type="scientific">Synaphobranchus kaupii</name>
    <name type="common">Kaup's arrowtooth eel</name>
    <dbReference type="NCBI Taxonomy" id="118154"/>
    <lineage>
        <taxon>Eukaryota</taxon>
        <taxon>Metazoa</taxon>
        <taxon>Chordata</taxon>
        <taxon>Craniata</taxon>
        <taxon>Vertebrata</taxon>
        <taxon>Euteleostomi</taxon>
        <taxon>Actinopterygii</taxon>
        <taxon>Neopterygii</taxon>
        <taxon>Teleostei</taxon>
        <taxon>Anguilliformes</taxon>
        <taxon>Synaphobranchidae</taxon>
        <taxon>Synaphobranchus</taxon>
    </lineage>
</organism>
<dbReference type="Proteomes" id="UP001152622">
    <property type="component" value="Chromosome 3"/>
</dbReference>
<dbReference type="AlphaFoldDB" id="A0A9Q1FXV4"/>
<dbReference type="EMBL" id="JAINUF010000003">
    <property type="protein sequence ID" value="KAJ8369216.1"/>
    <property type="molecule type" value="Genomic_DNA"/>
</dbReference>
<accession>A0A9Q1FXV4</accession>
<evidence type="ECO:0000313" key="3">
    <source>
        <dbReference type="Proteomes" id="UP001152622"/>
    </source>
</evidence>
<feature type="compositionally biased region" description="Basic and acidic residues" evidence="1">
    <location>
        <begin position="52"/>
        <end position="82"/>
    </location>
</feature>
<evidence type="ECO:0000256" key="1">
    <source>
        <dbReference type="SAM" id="MobiDB-lite"/>
    </source>
</evidence>
<proteinExistence type="predicted"/>
<sequence length="94" mass="10946">MLTPPPCLQVAYRKADRALVRERTKTADLHRKLEELNKKLAENSGKCQTAHKPQESLREKDVSTRKAVDQDRDRRQRDEGCRKKYQKNPASDKS</sequence>
<gene>
    <name evidence="2" type="ORF">SKAU_G00092440</name>
</gene>
<keyword evidence="3" id="KW-1185">Reference proteome</keyword>
<feature type="region of interest" description="Disordered" evidence="1">
    <location>
        <begin position="40"/>
        <end position="94"/>
    </location>
</feature>
<evidence type="ECO:0000313" key="2">
    <source>
        <dbReference type="EMBL" id="KAJ8369216.1"/>
    </source>
</evidence>
<reference evidence="2" key="1">
    <citation type="journal article" date="2023" name="Science">
        <title>Genome structures resolve the early diversification of teleost fishes.</title>
        <authorList>
            <person name="Parey E."/>
            <person name="Louis A."/>
            <person name="Montfort J."/>
            <person name="Bouchez O."/>
            <person name="Roques C."/>
            <person name="Iampietro C."/>
            <person name="Lluch J."/>
            <person name="Castinel A."/>
            <person name="Donnadieu C."/>
            <person name="Desvignes T."/>
            <person name="Floi Bucao C."/>
            <person name="Jouanno E."/>
            <person name="Wen M."/>
            <person name="Mejri S."/>
            <person name="Dirks R."/>
            <person name="Jansen H."/>
            <person name="Henkel C."/>
            <person name="Chen W.J."/>
            <person name="Zahm M."/>
            <person name="Cabau C."/>
            <person name="Klopp C."/>
            <person name="Thompson A.W."/>
            <person name="Robinson-Rechavi M."/>
            <person name="Braasch I."/>
            <person name="Lecointre G."/>
            <person name="Bobe J."/>
            <person name="Postlethwait J.H."/>
            <person name="Berthelot C."/>
            <person name="Roest Crollius H."/>
            <person name="Guiguen Y."/>
        </authorList>
    </citation>
    <scope>NUCLEOTIDE SEQUENCE</scope>
    <source>
        <strain evidence="2">WJC10195</strain>
    </source>
</reference>